<name>A0A0P5ZVK1_9CRUS</name>
<organism evidence="1 2">
    <name type="scientific">Daphnia magna</name>
    <dbReference type="NCBI Taxonomy" id="35525"/>
    <lineage>
        <taxon>Eukaryota</taxon>
        <taxon>Metazoa</taxon>
        <taxon>Ecdysozoa</taxon>
        <taxon>Arthropoda</taxon>
        <taxon>Crustacea</taxon>
        <taxon>Branchiopoda</taxon>
        <taxon>Diplostraca</taxon>
        <taxon>Cladocera</taxon>
        <taxon>Anomopoda</taxon>
        <taxon>Daphniidae</taxon>
        <taxon>Daphnia</taxon>
    </lineage>
</organism>
<keyword evidence="2" id="KW-1185">Reference proteome</keyword>
<protein>
    <submittedName>
        <fullName evidence="1">Uncharacterized protein</fullName>
    </submittedName>
</protein>
<evidence type="ECO:0000313" key="1">
    <source>
        <dbReference type="EMBL" id="KZR99518.1"/>
    </source>
</evidence>
<reference evidence="1 2" key="1">
    <citation type="submission" date="2016-03" db="EMBL/GenBank/DDBJ databases">
        <title>EvidentialGene: Evidence-directed Construction of Genes on Genomes.</title>
        <authorList>
            <person name="Gilbert D.G."/>
            <person name="Choi J.-H."/>
            <person name="Mockaitis K."/>
            <person name="Colbourne J."/>
            <person name="Pfrender M."/>
        </authorList>
    </citation>
    <scope>NUCLEOTIDE SEQUENCE [LARGE SCALE GENOMIC DNA]</scope>
    <source>
        <strain evidence="1 2">Xinb3</strain>
        <tissue evidence="1">Complete organism</tissue>
    </source>
</reference>
<dbReference type="Proteomes" id="UP000076858">
    <property type="component" value="Unassembled WGS sequence"/>
</dbReference>
<proteinExistence type="predicted"/>
<gene>
    <name evidence="1" type="ORF">APZ42_004583</name>
</gene>
<accession>A0A0P5ZVK1</accession>
<dbReference type="AlphaFoldDB" id="A0A0P5ZVK1"/>
<dbReference type="EMBL" id="LRGB01013416">
    <property type="protein sequence ID" value="KZR99518.1"/>
    <property type="molecule type" value="Genomic_DNA"/>
</dbReference>
<comment type="caution">
    <text evidence="1">The sequence shown here is derived from an EMBL/GenBank/DDBJ whole genome shotgun (WGS) entry which is preliminary data.</text>
</comment>
<sequence length="65" mass="7578">MGFVRSCVYRYGARRALKEIYDFVEVEEHHHLKKWHHKSANKFGVGTTIGKSNFIVSPVDAFIRL</sequence>
<evidence type="ECO:0000313" key="2">
    <source>
        <dbReference type="Proteomes" id="UP000076858"/>
    </source>
</evidence>